<feature type="transmembrane region" description="Helical" evidence="1">
    <location>
        <begin position="32"/>
        <end position="52"/>
    </location>
</feature>
<keyword evidence="1" id="KW-0812">Transmembrane</keyword>
<gene>
    <name evidence="3" type="primary">LOC110794607</name>
</gene>
<protein>
    <submittedName>
        <fullName evidence="3">Uncharacterized protein</fullName>
    </submittedName>
</protein>
<feature type="transmembrane region" description="Helical" evidence="1">
    <location>
        <begin position="133"/>
        <end position="154"/>
    </location>
</feature>
<evidence type="ECO:0000256" key="1">
    <source>
        <dbReference type="SAM" id="Phobius"/>
    </source>
</evidence>
<feature type="transmembrane region" description="Helical" evidence="1">
    <location>
        <begin position="91"/>
        <end position="121"/>
    </location>
</feature>
<sequence length="156" mass="17319">MREEIGGDLWRREMEMQGGGEDGGVQKLREGYFLLGAFFICFFKVLLLKFLIQIPLAIGYFSSFFSHLFSCYLVCSRIHKFGHQLSRQLQVFGVVFSCTGAASCCCRVWVVLLMCAGYSAGSPGVAVRSTGSVVFDCCCVQSYVAYPFIVFVVFGC</sequence>
<dbReference type="Proteomes" id="UP000813463">
    <property type="component" value="Chromosome 3"/>
</dbReference>
<dbReference type="GeneID" id="110794607"/>
<organism evidence="2 3">
    <name type="scientific">Spinacia oleracea</name>
    <name type="common">Spinach</name>
    <dbReference type="NCBI Taxonomy" id="3562"/>
    <lineage>
        <taxon>Eukaryota</taxon>
        <taxon>Viridiplantae</taxon>
        <taxon>Streptophyta</taxon>
        <taxon>Embryophyta</taxon>
        <taxon>Tracheophyta</taxon>
        <taxon>Spermatophyta</taxon>
        <taxon>Magnoliopsida</taxon>
        <taxon>eudicotyledons</taxon>
        <taxon>Gunneridae</taxon>
        <taxon>Pentapetalae</taxon>
        <taxon>Caryophyllales</taxon>
        <taxon>Chenopodiaceae</taxon>
        <taxon>Chenopodioideae</taxon>
        <taxon>Anserineae</taxon>
        <taxon>Spinacia</taxon>
    </lineage>
</organism>
<name>A0ABM3RJ47_SPIOL</name>
<keyword evidence="2" id="KW-1185">Reference proteome</keyword>
<dbReference type="RefSeq" id="XP_056695639.1">
    <property type="nucleotide sequence ID" value="XM_056839661.1"/>
</dbReference>
<accession>A0ABM3RJ47</accession>
<feature type="transmembrane region" description="Helical" evidence="1">
    <location>
        <begin position="58"/>
        <end position="79"/>
    </location>
</feature>
<evidence type="ECO:0000313" key="2">
    <source>
        <dbReference type="Proteomes" id="UP000813463"/>
    </source>
</evidence>
<keyword evidence="1" id="KW-0472">Membrane</keyword>
<reference evidence="3" key="2">
    <citation type="submission" date="2025-08" db="UniProtKB">
        <authorList>
            <consortium name="RefSeq"/>
        </authorList>
    </citation>
    <scope>IDENTIFICATION</scope>
    <source>
        <tissue evidence="3">Leaf</tissue>
    </source>
</reference>
<reference evidence="2" key="1">
    <citation type="journal article" date="2021" name="Nat. Commun.">
        <title>Genomic analyses provide insights into spinach domestication and the genetic basis of agronomic traits.</title>
        <authorList>
            <person name="Cai X."/>
            <person name="Sun X."/>
            <person name="Xu C."/>
            <person name="Sun H."/>
            <person name="Wang X."/>
            <person name="Ge C."/>
            <person name="Zhang Z."/>
            <person name="Wang Q."/>
            <person name="Fei Z."/>
            <person name="Jiao C."/>
            <person name="Wang Q."/>
        </authorList>
    </citation>
    <scope>NUCLEOTIDE SEQUENCE [LARGE SCALE GENOMIC DNA]</scope>
    <source>
        <strain evidence="2">cv. Varoflay</strain>
    </source>
</reference>
<evidence type="ECO:0000313" key="3">
    <source>
        <dbReference type="RefSeq" id="XP_056695639.1"/>
    </source>
</evidence>
<keyword evidence="1" id="KW-1133">Transmembrane helix</keyword>
<proteinExistence type="predicted"/>